<comment type="subcellular location">
    <subcellularLocation>
        <location evidence="1">Membrane</location>
        <topology evidence="1">Multi-pass membrane protein</topology>
    </subcellularLocation>
</comment>
<dbReference type="PRINTS" id="PR00080">
    <property type="entry name" value="SDRFAMILY"/>
</dbReference>
<comment type="function">
    <text evidence="9">Catalyzes the reduction of all-trans-retinal to all-trans-retinol in the presence of NADPH.</text>
</comment>
<keyword evidence="3 13" id="KW-0812">Transmembrane</keyword>
<evidence type="ECO:0000256" key="7">
    <source>
        <dbReference type="ARBA" id="ARBA00023098"/>
    </source>
</evidence>
<accession>A0A1V6R5L0</accession>
<dbReference type="GO" id="GO:0052650">
    <property type="term" value="F:all-trans-retinol dehydrogenase (NADP+) activity"/>
    <property type="evidence" value="ECO:0007669"/>
    <property type="project" value="UniProtKB-ARBA"/>
</dbReference>
<dbReference type="Pfam" id="PF00106">
    <property type="entry name" value="adh_short"/>
    <property type="match status" value="1"/>
</dbReference>
<dbReference type="GO" id="GO:0016020">
    <property type="term" value="C:membrane"/>
    <property type="evidence" value="ECO:0007669"/>
    <property type="project" value="UniProtKB-SubCell"/>
</dbReference>
<dbReference type="FunFam" id="3.40.50.720:FF:000131">
    <property type="entry name" value="Short-chain dehydrogenase/reductase 3"/>
    <property type="match status" value="1"/>
</dbReference>
<dbReference type="PRINTS" id="PR00081">
    <property type="entry name" value="GDHRDH"/>
</dbReference>
<evidence type="ECO:0000256" key="10">
    <source>
        <dbReference type="ARBA" id="ARBA00068717"/>
    </source>
</evidence>
<evidence type="ECO:0000256" key="12">
    <source>
        <dbReference type="RuleBase" id="RU000363"/>
    </source>
</evidence>
<feature type="transmembrane region" description="Helical" evidence="13">
    <location>
        <begin position="6"/>
        <end position="26"/>
    </location>
</feature>
<keyword evidence="4" id="KW-0521">NADP</keyword>
<reference evidence="15" key="1">
    <citation type="journal article" date="2017" name="Nat. Microbiol.">
        <title>Global analysis of biosynthetic gene clusters reveals vast potential of secondary metabolite production in Penicillium species.</title>
        <authorList>
            <person name="Nielsen J.C."/>
            <person name="Grijseels S."/>
            <person name="Prigent S."/>
            <person name="Ji B."/>
            <person name="Dainat J."/>
            <person name="Nielsen K.F."/>
            <person name="Frisvad J.C."/>
            <person name="Workman M."/>
            <person name="Nielsen J."/>
        </authorList>
    </citation>
    <scope>NUCLEOTIDE SEQUENCE [LARGE SCALE GENOMIC DNA]</scope>
    <source>
        <strain evidence="15">IBT 29486</strain>
    </source>
</reference>
<dbReference type="PANTHER" id="PTHR24322:SF736">
    <property type="entry name" value="RETINOL DEHYDROGENASE 10"/>
    <property type="match status" value="1"/>
</dbReference>
<evidence type="ECO:0000256" key="1">
    <source>
        <dbReference type="ARBA" id="ARBA00004141"/>
    </source>
</evidence>
<sequence length="316" mass="35593">MSYFLSLPVITSLLSILISSLVLYYLHIKISERVLNNFQASEAWIPENELVLLTGGSGSIGRQIMEELSGKEVRVVILDISQPTFELPENVTFYQTDITSAKSLSETGASIRKLHGEPTVIVNNAAVFNHHTILEIPEKELRQTFDVNIISHFLVLKEFLPFMVRMNRGHVVTVASIASFVTIGEMVDYACSKASALAFHEGLSQELRYWYKAPNVRTSSIHPLWVRTPMIEGFTKYEADFRQSLLGPKEVSQAVVEHIVTRKSGQTILPRHASVFGSLKALPLWLQEAIRSYFSSIVWRVRIKRVADKNPGLRAP</sequence>
<dbReference type="InterPro" id="IPR036291">
    <property type="entry name" value="NAD(P)-bd_dom_sf"/>
</dbReference>
<keyword evidence="5 13" id="KW-1133">Transmembrane helix</keyword>
<dbReference type="PANTHER" id="PTHR24322">
    <property type="entry name" value="PKSB"/>
    <property type="match status" value="1"/>
</dbReference>
<name>A0A1V6R5L0_9EURO</name>
<evidence type="ECO:0000256" key="8">
    <source>
        <dbReference type="ARBA" id="ARBA00023136"/>
    </source>
</evidence>
<comment type="similarity">
    <text evidence="2 12">Belongs to the short-chain dehydrogenases/reductases (SDR) family.</text>
</comment>
<keyword evidence="15" id="KW-1185">Reference proteome</keyword>
<dbReference type="Gene3D" id="3.40.50.720">
    <property type="entry name" value="NAD(P)-binding Rossmann-like Domain"/>
    <property type="match status" value="1"/>
</dbReference>
<comment type="caution">
    <text evidence="14">The sequence shown here is derived from an EMBL/GenBank/DDBJ whole genome shotgun (WGS) entry which is preliminary data.</text>
</comment>
<keyword evidence="8 13" id="KW-0472">Membrane</keyword>
<dbReference type="STRING" id="29845.A0A1V6R5L0"/>
<evidence type="ECO:0000256" key="11">
    <source>
        <dbReference type="ARBA" id="ARBA00082544"/>
    </source>
</evidence>
<dbReference type="AlphaFoldDB" id="A0A1V6R5L0"/>
<dbReference type="Proteomes" id="UP000191518">
    <property type="component" value="Unassembled WGS sequence"/>
</dbReference>
<dbReference type="InterPro" id="IPR002347">
    <property type="entry name" value="SDR_fam"/>
</dbReference>
<evidence type="ECO:0000256" key="6">
    <source>
        <dbReference type="ARBA" id="ARBA00023002"/>
    </source>
</evidence>
<evidence type="ECO:0000256" key="3">
    <source>
        <dbReference type="ARBA" id="ARBA00022692"/>
    </source>
</evidence>
<evidence type="ECO:0000256" key="13">
    <source>
        <dbReference type="SAM" id="Phobius"/>
    </source>
</evidence>
<evidence type="ECO:0000256" key="9">
    <source>
        <dbReference type="ARBA" id="ARBA00059620"/>
    </source>
</evidence>
<evidence type="ECO:0000256" key="2">
    <source>
        <dbReference type="ARBA" id="ARBA00006484"/>
    </source>
</evidence>
<organism evidence="14 15">
    <name type="scientific">Penicillium vulpinum</name>
    <dbReference type="NCBI Taxonomy" id="29845"/>
    <lineage>
        <taxon>Eukaryota</taxon>
        <taxon>Fungi</taxon>
        <taxon>Dikarya</taxon>
        <taxon>Ascomycota</taxon>
        <taxon>Pezizomycotina</taxon>
        <taxon>Eurotiomycetes</taxon>
        <taxon>Eurotiomycetidae</taxon>
        <taxon>Eurotiales</taxon>
        <taxon>Aspergillaceae</taxon>
        <taxon>Penicillium</taxon>
    </lineage>
</organism>
<dbReference type="InterPro" id="IPR020904">
    <property type="entry name" value="Sc_DH/Rdtase_CS"/>
</dbReference>
<keyword evidence="6" id="KW-0560">Oxidoreductase</keyword>
<protein>
    <recommendedName>
        <fullName evidence="10">Short-chain dehydrogenase/reductase 3</fullName>
    </recommendedName>
    <alternativeName>
        <fullName evidence="11">Retinal short-chain dehydrogenase/reductase 1</fullName>
    </alternativeName>
</protein>
<dbReference type="SUPFAM" id="SSF51735">
    <property type="entry name" value="NAD(P)-binding Rossmann-fold domains"/>
    <property type="match status" value="1"/>
</dbReference>
<evidence type="ECO:0000256" key="4">
    <source>
        <dbReference type="ARBA" id="ARBA00022857"/>
    </source>
</evidence>
<dbReference type="OrthoDB" id="10253736at2759"/>
<gene>
    <name evidence="14" type="ORF">PENVUL_c087G08451</name>
</gene>
<keyword evidence="7" id="KW-0443">Lipid metabolism</keyword>
<dbReference type="EMBL" id="MDYP01000087">
    <property type="protein sequence ID" value="OQD96765.1"/>
    <property type="molecule type" value="Genomic_DNA"/>
</dbReference>
<evidence type="ECO:0000313" key="14">
    <source>
        <dbReference type="EMBL" id="OQD96765.1"/>
    </source>
</evidence>
<dbReference type="PROSITE" id="PS00061">
    <property type="entry name" value="ADH_SHORT"/>
    <property type="match status" value="1"/>
</dbReference>
<evidence type="ECO:0000256" key="5">
    <source>
        <dbReference type="ARBA" id="ARBA00022989"/>
    </source>
</evidence>
<proteinExistence type="inferred from homology"/>
<evidence type="ECO:0000313" key="15">
    <source>
        <dbReference type="Proteomes" id="UP000191518"/>
    </source>
</evidence>